<comment type="caution">
    <text evidence="1">The sequence shown here is derived from an EMBL/GenBank/DDBJ whole genome shotgun (WGS) entry which is preliminary data.</text>
</comment>
<reference evidence="1 2" key="1">
    <citation type="submission" date="2024-07" db="EMBL/GenBank/DDBJ databases">
        <title>Enhanced genomic and transcriptomic resources for Trichinella pseudospiralis and T. spiralis underpin the discovery of pronounced molecular differences between stages and species.</title>
        <authorList>
            <person name="Pasi K.K."/>
            <person name="La Rosa G."/>
            <person name="Gomez-Morales M.A."/>
            <person name="Tosini F."/>
            <person name="Sumanam S."/>
            <person name="Young N.D."/>
            <person name="Chang B.C."/>
            <person name="Robin G.B."/>
        </authorList>
    </citation>
    <scope>NUCLEOTIDE SEQUENCE [LARGE SCALE GENOMIC DNA]</scope>
    <source>
        <strain evidence="1">ISS534</strain>
    </source>
</reference>
<gene>
    <name evidence="1" type="ORF">TSPI_08658</name>
</gene>
<evidence type="ECO:0000313" key="1">
    <source>
        <dbReference type="EMBL" id="KAL1245644.1"/>
    </source>
</evidence>
<proteinExistence type="predicted"/>
<dbReference type="Proteomes" id="UP001558632">
    <property type="component" value="Unassembled WGS sequence"/>
</dbReference>
<protein>
    <submittedName>
        <fullName evidence="1">UvrABC system protein</fullName>
    </submittedName>
</protein>
<sequence length="146" mass="16734">MGYIHDSVAHQLIFYHASLYREQAPHQLLHNVCLTGKHSFTWNLIYLCFLHNCAKRCADAFRSIPVGFHNCQITDCNLGSVPIFVTDVRISADKFTTLKNMSQRKRSNQLFNIICNKKGILLISHGSESIISKFRAIFPYFGLRCP</sequence>
<dbReference type="EMBL" id="JBEUSY010000077">
    <property type="protein sequence ID" value="KAL1245644.1"/>
    <property type="molecule type" value="Genomic_DNA"/>
</dbReference>
<keyword evidence="2" id="KW-1185">Reference proteome</keyword>
<name>A0ABR3KYD0_TRISP</name>
<evidence type="ECO:0000313" key="2">
    <source>
        <dbReference type="Proteomes" id="UP001558632"/>
    </source>
</evidence>
<organism evidence="1 2">
    <name type="scientific">Trichinella spiralis</name>
    <name type="common">Trichina worm</name>
    <dbReference type="NCBI Taxonomy" id="6334"/>
    <lineage>
        <taxon>Eukaryota</taxon>
        <taxon>Metazoa</taxon>
        <taxon>Ecdysozoa</taxon>
        <taxon>Nematoda</taxon>
        <taxon>Enoplea</taxon>
        <taxon>Dorylaimia</taxon>
        <taxon>Trichinellida</taxon>
        <taxon>Trichinellidae</taxon>
        <taxon>Trichinella</taxon>
    </lineage>
</organism>
<accession>A0ABR3KYD0</accession>